<dbReference type="SUPFAM" id="SSF55729">
    <property type="entry name" value="Acyl-CoA N-acyltransferases (Nat)"/>
    <property type="match status" value="1"/>
</dbReference>
<dbReference type="Gene3D" id="3.40.630.30">
    <property type="match status" value="1"/>
</dbReference>
<dbReference type="FunFam" id="3.40.630.30:FF:000039">
    <property type="entry name" value="Probable N-acetyltransferase 16"/>
    <property type="match status" value="1"/>
</dbReference>
<evidence type="ECO:0000256" key="2">
    <source>
        <dbReference type="ARBA" id="ARBA00023315"/>
    </source>
</evidence>
<dbReference type="PROSITE" id="PS51186">
    <property type="entry name" value="GNAT"/>
    <property type="match status" value="1"/>
</dbReference>
<keyword evidence="5" id="KW-1185">Reference proteome</keyword>
<name>A0A151MW50_ALLMI</name>
<dbReference type="CDD" id="cd04301">
    <property type="entry name" value="NAT_SF"/>
    <property type="match status" value="1"/>
</dbReference>
<feature type="domain" description="N-acetyltransferase" evidence="3">
    <location>
        <begin position="61"/>
        <end position="194"/>
    </location>
</feature>
<evidence type="ECO:0000313" key="4">
    <source>
        <dbReference type="EMBL" id="KYO28715.1"/>
    </source>
</evidence>
<dbReference type="InterPro" id="IPR016181">
    <property type="entry name" value="Acyl_CoA_acyltransferase"/>
</dbReference>
<dbReference type="PANTHER" id="PTHR47403:SF3">
    <property type="entry name" value="N-ACETYLTRANSFERASE 16-RELATED"/>
    <property type="match status" value="1"/>
</dbReference>
<accession>A0A151MW50</accession>
<proteinExistence type="predicted"/>
<gene>
    <name evidence="4" type="primary">NAT16</name>
    <name evidence="4" type="ORF">Y1Q_0005371</name>
</gene>
<keyword evidence="1" id="KW-0808">Transferase</keyword>
<evidence type="ECO:0000256" key="1">
    <source>
        <dbReference type="ARBA" id="ARBA00022679"/>
    </source>
</evidence>
<reference evidence="4 5" key="1">
    <citation type="journal article" date="2012" name="Genome Biol.">
        <title>Sequencing three crocodilian genomes to illuminate the evolution of archosaurs and amniotes.</title>
        <authorList>
            <person name="St John J.A."/>
            <person name="Braun E.L."/>
            <person name="Isberg S.R."/>
            <person name="Miles L.G."/>
            <person name="Chong A.Y."/>
            <person name="Gongora J."/>
            <person name="Dalzell P."/>
            <person name="Moran C."/>
            <person name="Bed'hom B."/>
            <person name="Abzhanov A."/>
            <person name="Burgess S.C."/>
            <person name="Cooksey A.M."/>
            <person name="Castoe T.A."/>
            <person name="Crawford N.G."/>
            <person name="Densmore L.D."/>
            <person name="Drew J.C."/>
            <person name="Edwards S.V."/>
            <person name="Faircloth B.C."/>
            <person name="Fujita M.K."/>
            <person name="Greenwold M.J."/>
            <person name="Hoffmann F.G."/>
            <person name="Howard J.M."/>
            <person name="Iguchi T."/>
            <person name="Janes D.E."/>
            <person name="Khan S.Y."/>
            <person name="Kohno S."/>
            <person name="de Koning A.J."/>
            <person name="Lance S.L."/>
            <person name="McCarthy F.M."/>
            <person name="McCormack J.E."/>
            <person name="Merchant M.E."/>
            <person name="Peterson D.G."/>
            <person name="Pollock D.D."/>
            <person name="Pourmand N."/>
            <person name="Raney B.J."/>
            <person name="Roessler K.A."/>
            <person name="Sanford J.R."/>
            <person name="Sawyer R.H."/>
            <person name="Schmidt C.J."/>
            <person name="Triplett E.W."/>
            <person name="Tuberville T.D."/>
            <person name="Venegas-Anaya M."/>
            <person name="Howard J.T."/>
            <person name="Jarvis E.D."/>
            <person name="Guillette L.J.Jr."/>
            <person name="Glenn T.C."/>
            <person name="Green R.E."/>
            <person name="Ray D.A."/>
        </authorList>
    </citation>
    <scope>NUCLEOTIDE SEQUENCE [LARGE SCALE GENOMIC DNA]</scope>
    <source>
        <strain evidence="4">KSC_2009_1</strain>
    </source>
</reference>
<comment type="caution">
    <text evidence="4">The sequence shown here is derived from an EMBL/GenBank/DDBJ whole genome shotgun (WGS) entry which is preliminary data.</text>
</comment>
<evidence type="ECO:0000313" key="5">
    <source>
        <dbReference type="Proteomes" id="UP000050525"/>
    </source>
</evidence>
<organism evidence="4 5">
    <name type="scientific">Alligator mississippiensis</name>
    <name type="common">American alligator</name>
    <dbReference type="NCBI Taxonomy" id="8496"/>
    <lineage>
        <taxon>Eukaryota</taxon>
        <taxon>Metazoa</taxon>
        <taxon>Chordata</taxon>
        <taxon>Craniata</taxon>
        <taxon>Vertebrata</taxon>
        <taxon>Euteleostomi</taxon>
        <taxon>Archelosauria</taxon>
        <taxon>Archosauria</taxon>
        <taxon>Crocodylia</taxon>
        <taxon>Alligatoridae</taxon>
        <taxon>Alligatorinae</taxon>
        <taxon>Alligator</taxon>
    </lineage>
</organism>
<sequence length="198" mass="21557">MYTSCKWKTNAPLKAPAGLARAGPAAAASCLIPPQSQLHWGPSDPFPVATMKLEKEPEAPLQFSLAAESDFEEVMAMSEGIYGGLDYLPSRYHAWLREPQRTVVLAKRAGAVIGLQSVVIIDGGETALVEGLRVAPWERGKGVAGELQRFCAGLIKQQHPGVKVSRLTRDDPLGPKDFRKYRIVAKQVPTMPLNGVLW</sequence>
<dbReference type="Proteomes" id="UP000050525">
    <property type="component" value="Unassembled WGS sequence"/>
</dbReference>
<dbReference type="InterPro" id="IPR000182">
    <property type="entry name" value="GNAT_dom"/>
</dbReference>
<dbReference type="AlphaFoldDB" id="A0A151MW50"/>
<dbReference type="GO" id="GO:0016747">
    <property type="term" value="F:acyltransferase activity, transferring groups other than amino-acyl groups"/>
    <property type="evidence" value="ECO:0007669"/>
    <property type="project" value="InterPro"/>
</dbReference>
<dbReference type="EMBL" id="AKHW03004809">
    <property type="protein sequence ID" value="KYO28715.1"/>
    <property type="molecule type" value="Genomic_DNA"/>
</dbReference>
<dbReference type="Pfam" id="PF00583">
    <property type="entry name" value="Acetyltransf_1"/>
    <property type="match status" value="1"/>
</dbReference>
<keyword evidence="2" id="KW-0012">Acyltransferase</keyword>
<evidence type="ECO:0000259" key="3">
    <source>
        <dbReference type="PROSITE" id="PS51186"/>
    </source>
</evidence>
<dbReference type="PANTHER" id="PTHR47403">
    <property type="entry name" value="LOC100145250 PROTEIN"/>
    <property type="match status" value="1"/>
</dbReference>
<dbReference type="eggNOG" id="ENOG502QW73">
    <property type="taxonomic scope" value="Eukaryota"/>
</dbReference>
<protein>
    <submittedName>
        <fullName evidence="4">N-acetyltransferase 16</fullName>
    </submittedName>
</protein>